<dbReference type="EnsemblProtists" id="EKX32532">
    <property type="protein sequence ID" value="EKX32532"/>
    <property type="gene ID" value="GUITHDRAFT_156300"/>
</dbReference>
<feature type="region of interest" description="Disordered" evidence="1">
    <location>
        <begin position="64"/>
        <end position="103"/>
    </location>
</feature>
<dbReference type="Proteomes" id="UP000011087">
    <property type="component" value="Unassembled WGS sequence"/>
</dbReference>
<evidence type="ECO:0000313" key="3">
    <source>
        <dbReference type="EnsemblProtists" id="EKX32532"/>
    </source>
</evidence>
<evidence type="ECO:0000256" key="1">
    <source>
        <dbReference type="SAM" id="MobiDB-lite"/>
    </source>
</evidence>
<evidence type="ECO:0000313" key="2">
    <source>
        <dbReference type="EMBL" id="EKX32532.1"/>
    </source>
</evidence>
<protein>
    <submittedName>
        <fullName evidence="2 3">Uncharacterized protein</fullName>
    </submittedName>
</protein>
<dbReference type="GeneID" id="17289265"/>
<dbReference type="HOGENOM" id="CLU_2270831_0_0_1"/>
<feature type="non-terminal residue" evidence="2">
    <location>
        <position position="103"/>
    </location>
</feature>
<accession>L1I8V3</accession>
<reference evidence="2 4" key="1">
    <citation type="journal article" date="2012" name="Nature">
        <title>Algal genomes reveal evolutionary mosaicism and the fate of nucleomorphs.</title>
        <authorList>
            <consortium name="DOE Joint Genome Institute"/>
            <person name="Curtis B.A."/>
            <person name="Tanifuji G."/>
            <person name="Burki F."/>
            <person name="Gruber A."/>
            <person name="Irimia M."/>
            <person name="Maruyama S."/>
            <person name="Arias M.C."/>
            <person name="Ball S.G."/>
            <person name="Gile G.H."/>
            <person name="Hirakawa Y."/>
            <person name="Hopkins J.F."/>
            <person name="Kuo A."/>
            <person name="Rensing S.A."/>
            <person name="Schmutz J."/>
            <person name="Symeonidi A."/>
            <person name="Elias M."/>
            <person name="Eveleigh R.J."/>
            <person name="Herman E.K."/>
            <person name="Klute M.J."/>
            <person name="Nakayama T."/>
            <person name="Obornik M."/>
            <person name="Reyes-Prieto A."/>
            <person name="Armbrust E.V."/>
            <person name="Aves S.J."/>
            <person name="Beiko R.G."/>
            <person name="Coutinho P."/>
            <person name="Dacks J.B."/>
            <person name="Durnford D.G."/>
            <person name="Fast N.M."/>
            <person name="Green B.R."/>
            <person name="Grisdale C.J."/>
            <person name="Hempel F."/>
            <person name="Henrissat B."/>
            <person name="Hoppner M.P."/>
            <person name="Ishida K."/>
            <person name="Kim E."/>
            <person name="Koreny L."/>
            <person name="Kroth P.G."/>
            <person name="Liu Y."/>
            <person name="Malik S.B."/>
            <person name="Maier U.G."/>
            <person name="McRose D."/>
            <person name="Mock T."/>
            <person name="Neilson J.A."/>
            <person name="Onodera N.T."/>
            <person name="Poole A.M."/>
            <person name="Pritham E.J."/>
            <person name="Richards T.A."/>
            <person name="Rocap G."/>
            <person name="Roy S.W."/>
            <person name="Sarai C."/>
            <person name="Schaack S."/>
            <person name="Shirato S."/>
            <person name="Slamovits C.H."/>
            <person name="Spencer D.F."/>
            <person name="Suzuki S."/>
            <person name="Worden A.Z."/>
            <person name="Zauner S."/>
            <person name="Barry K."/>
            <person name="Bell C."/>
            <person name="Bharti A.K."/>
            <person name="Crow J.A."/>
            <person name="Grimwood J."/>
            <person name="Kramer R."/>
            <person name="Lindquist E."/>
            <person name="Lucas S."/>
            <person name="Salamov A."/>
            <person name="McFadden G.I."/>
            <person name="Lane C.E."/>
            <person name="Keeling P.J."/>
            <person name="Gray M.W."/>
            <person name="Grigoriev I.V."/>
            <person name="Archibald J.M."/>
        </authorList>
    </citation>
    <scope>NUCLEOTIDE SEQUENCE</scope>
    <source>
        <strain evidence="2 4">CCMP2712</strain>
    </source>
</reference>
<proteinExistence type="predicted"/>
<dbReference type="PaxDb" id="55529-EKX32532"/>
<dbReference type="KEGG" id="gtt:GUITHDRAFT_156300"/>
<dbReference type="EMBL" id="JH993184">
    <property type="protein sequence ID" value="EKX32532.1"/>
    <property type="molecule type" value="Genomic_DNA"/>
</dbReference>
<name>L1I8V3_GUITC</name>
<reference evidence="4" key="2">
    <citation type="submission" date="2012-11" db="EMBL/GenBank/DDBJ databases">
        <authorList>
            <person name="Kuo A."/>
            <person name="Curtis B.A."/>
            <person name="Tanifuji G."/>
            <person name="Burki F."/>
            <person name="Gruber A."/>
            <person name="Irimia M."/>
            <person name="Maruyama S."/>
            <person name="Arias M.C."/>
            <person name="Ball S.G."/>
            <person name="Gile G.H."/>
            <person name="Hirakawa Y."/>
            <person name="Hopkins J.F."/>
            <person name="Rensing S.A."/>
            <person name="Schmutz J."/>
            <person name="Symeonidi A."/>
            <person name="Elias M."/>
            <person name="Eveleigh R.J."/>
            <person name="Herman E.K."/>
            <person name="Klute M.J."/>
            <person name="Nakayama T."/>
            <person name="Obornik M."/>
            <person name="Reyes-Prieto A."/>
            <person name="Armbrust E.V."/>
            <person name="Aves S.J."/>
            <person name="Beiko R.G."/>
            <person name="Coutinho P."/>
            <person name="Dacks J.B."/>
            <person name="Durnford D.G."/>
            <person name="Fast N.M."/>
            <person name="Green B.R."/>
            <person name="Grisdale C."/>
            <person name="Hempe F."/>
            <person name="Henrissat B."/>
            <person name="Hoppner M.P."/>
            <person name="Ishida K.-I."/>
            <person name="Kim E."/>
            <person name="Koreny L."/>
            <person name="Kroth P.G."/>
            <person name="Liu Y."/>
            <person name="Malik S.-B."/>
            <person name="Maier U.G."/>
            <person name="McRose D."/>
            <person name="Mock T."/>
            <person name="Neilson J.A."/>
            <person name="Onodera N.T."/>
            <person name="Poole A.M."/>
            <person name="Pritham E.J."/>
            <person name="Richards T.A."/>
            <person name="Rocap G."/>
            <person name="Roy S.W."/>
            <person name="Sarai C."/>
            <person name="Schaack S."/>
            <person name="Shirato S."/>
            <person name="Slamovits C.H."/>
            <person name="Spencer D.F."/>
            <person name="Suzuki S."/>
            <person name="Worden A.Z."/>
            <person name="Zauner S."/>
            <person name="Barry K."/>
            <person name="Bell C."/>
            <person name="Bharti A.K."/>
            <person name="Crow J.A."/>
            <person name="Grimwood J."/>
            <person name="Kramer R."/>
            <person name="Lindquist E."/>
            <person name="Lucas S."/>
            <person name="Salamov A."/>
            <person name="McFadden G.I."/>
            <person name="Lane C.E."/>
            <person name="Keeling P.J."/>
            <person name="Gray M.W."/>
            <person name="Grigoriev I.V."/>
            <person name="Archibald J.M."/>
        </authorList>
    </citation>
    <scope>NUCLEOTIDE SEQUENCE</scope>
    <source>
        <strain evidence="4">CCMP2712</strain>
    </source>
</reference>
<reference evidence="3" key="3">
    <citation type="submission" date="2016-03" db="UniProtKB">
        <authorList>
            <consortium name="EnsemblProtists"/>
        </authorList>
    </citation>
    <scope>IDENTIFICATION</scope>
</reference>
<dbReference type="AlphaFoldDB" id="L1I8V3"/>
<organism evidence="2">
    <name type="scientific">Guillardia theta (strain CCMP2712)</name>
    <name type="common">Cryptophyte</name>
    <dbReference type="NCBI Taxonomy" id="905079"/>
    <lineage>
        <taxon>Eukaryota</taxon>
        <taxon>Cryptophyceae</taxon>
        <taxon>Pyrenomonadales</taxon>
        <taxon>Geminigeraceae</taxon>
        <taxon>Guillardia</taxon>
    </lineage>
</organism>
<gene>
    <name evidence="2" type="ORF">GUITHDRAFT_156300</name>
</gene>
<dbReference type="RefSeq" id="XP_005819512.1">
    <property type="nucleotide sequence ID" value="XM_005819455.1"/>
</dbReference>
<evidence type="ECO:0000313" key="4">
    <source>
        <dbReference type="Proteomes" id="UP000011087"/>
    </source>
</evidence>
<keyword evidence="4" id="KW-1185">Reference proteome</keyword>
<sequence length="103" mass="10806">MGGKRASAEVLADVHFEAKKYQRSDTELSNFSTAPSSPRAEVTHTFLNAVENLLQAAQLEGAKQALGDPCSRGSERDEHKPTASGGISVAELTDSPSSSSSSI</sequence>